<dbReference type="SUPFAM" id="SSF52540">
    <property type="entry name" value="P-loop containing nucleoside triphosphate hydrolases"/>
    <property type="match status" value="1"/>
</dbReference>
<feature type="compositionally biased region" description="Basic residues" evidence="3">
    <location>
        <begin position="479"/>
        <end position="495"/>
    </location>
</feature>
<dbReference type="GO" id="GO:0005737">
    <property type="term" value="C:cytoplasm"/>
    <property type="evidence" value="ECO:0000318"/>
    <property type="project" value="GO_Central"/>
</dbReference>
<dbReference type="HOGENOM" id="CLU_008964_8_3_1"/>
<keyword evidence="2" id="KW-0342">GTP-binding</keyword>
<dbReference type="CDD" id="cd08771">
    <property type="entry name" value="DLP_1"/>
    <property type="match status" value="1"/>
</dbReference>
<organism evidence="6">
    <name type="scientific">Selaginella moellendorffii</name>
    <name type="common">Spikemoss</name>
    <dbReference type="NCBI Taxonomy" id="88036"/>
    <lineage>
        <taxon>Eukaryota</taxon>
        <taxon>Viridiplantae</taxon>
        <taxon>Streptophyta</taxon>
        <taxon>Embryophyta</taxon>
        <taxon>Tracheophyta</taxon>
        <taxon>Lycopodiopsida</taxon>
        <taxon>Selaginellales</taxon>
        <taxon>Selaginellaceae</taxon>
        <taxon>Selaginella</taxon>
    </lineage>
</organism>
<dbReference type="Gene3D" id="3.40.50.300">
    <property type="entry name" value="P-loop containing nucleotide triphosphate hydrolases"/>
    <property type="match status" value="1"/>
</dbReference>
<evidence type="ECO:0000313" key="5">
    <source>
        <dbReference type="EMBL" id="EFJ22917.1"/>
    </source>
</evidence>
<sequence length="540" mass="60321">MERYRSRRTPEECALQTPFNENVRSLLDAVDTLRQLSVAEEGIKLPTIVVVGDQSSGKSSVLESLAQVDLPRGQGVVTRVPLVLRLQNTSVTDQSHQVVIQYGGKKRVIEEAEISAAVVEATIELAGDKHIVNKPISLHITKPGAPDLTMIDLPGITRVPVHGQPEDIEEQIKKIIQEYISPKETIILNVICSTVDFPTCESILMSRQVDREGERTMAVVTKVDMSPKDLKEKVMADVVGIGLGYICVRNRIGDETHEEGRDREAELFRTDPHLRDLPESMLGIRQLAKRLTEFQADSLRKNLPKLVGNIRSALTAVRRDLDALPQRVADSESALPLAMDCYQSIRRSLERLLAGDSLPEFPDDKQMNYAARLHEYFVKLSSQIRSNGDEGSSSSGSQRKLEELLHEAKGVTLPNILQSSVLKQMVAYNVKEFHEPSIATVDEVHNYAAQVVMPVISKKTEGYPKHCSRRTCKACSKNPSRRARSSSRTSSRRRPPSPSLSIQSTWSWSRRSSSWRYRRWILASCPRTGCTPNPPAPAPR</sequence>
<dbReference type="KEGG" id="smo:SELMODRAFT_104286"/>
<feature type="region of interest" description="Disordered" evidence="3">
    <location>
        <begin position="462"/>
        <end position="503"/>
    </location>
</feature>
<proteinExistence type="predicted"/>
<name>D8RYJ6_SELML</name>
<dbReference type="GO" id="GO:0016020">
    <property type="term" value="C:membrane"/>
    <property type="evidence" value="ECO:0000318"/>
    <property type="project" value="GO_Central"/>
</dbReference>
<feature type="domain" description="Dynamin-type G" evidence="4">
    <location>
        <begin position="42"/>
        <end position="304"/>
    </location>
</feature>
<dbReference type="Proteomes" id="UP000001514">
    <property type="component" value="Unassembled WGS sequence"/>
</dbReference>
<dbReference type="GO" id="GO:0008017">
    <property type="term" value="F:microtubule binding"/>
    <property type="evidence" value="ECO:0000318"/>
    <property type="project" value="GO_Central"/>
</dbReference>
<dbReference type="SMART" id="SM00053">
    <property type="entry name" value="DYNc"/>
    <property type="match status" value="1"/>
</dbReference>
<gene>
    <name evidence="5" type="ORF">SELMODRAFT_104286</name>
</gene>
<dbReference type="GO" id="GO:0003924">
    <property type="term" value="F:GTPase activity"/>
    <property type="evidence" value="ECO:0000318"/>
    <property type="project" value="GO_Central"/>
</dbReference>
<dbReference type="InterPro" id="IPR027417">
    <property type="entry name" value="P-loop_NTPase"/>
</dbReference>
<dbReference type="Pfam" id="PF00350">
    <property type="entry name" value="Dynamin_N"/>
    <property type="match status" value="1"/>
</dbReference>
<dbReference type="AlphaFoldDB" id="D8RYJ6"/>
<dbReference type="Gramene" id="EFJ22917">
    <property type="protein sequence ID" value="EFJ22917"/>
    <property type="gene ID" value="SELMODRAFT_104286"/>
</dbReference>
<dbReference type="InParanoid" id="D8RYJ6"/>
<evidence type="ECO:0000256" key="3">
    <source>
        <dbReference type="SAM" id="MobiDB-lite"/>
    </source>
</evidence>
<dbReference type="OMA" id="MTEILEM"/>
<dbReference type="Pfam" id="PF01031">
    <property type="entry name" value="Dynamin_M"/>
    <property type="match status" value="1"/>
</dbReference>
<evidence type="ECO:0000259" key="4">
    <source>
        <dbReference type="PROSITE" id="PS51718"/>
    </source>
</evidence>
<dbReference type="PROSITE" id="PS51718">
    <property type="entry name" value="G_DYNAMIN_2"/>
    <property type="match status" value="1"/>
</dbReference>
<dbReference type="InterPro" id="IPR045063">
    <property type="entry name" value="Dynamin_N"/>
</dbReference>
<dbReference type="PANTHER" id="PTHR11566:SF173">
    <property type="entry name" value="DYNAMIN-RELATED PROTEIN 4C"/>
    <property type="match status" value="1"/>
</dbReference>
<dbReference type="PANTHER" id="PTHR11566">
    <property type="entry name" value="DYNAMIN"/>
    <property type="match status" value="1"/>
</dbReference>
<evidence type="ECO:0000313" key="6">
    <source>
        <dbReference type="Proteomes" id="UP000001514"/>
    </source>
</evidence>
<evidence type="ECO:0000256" key="1">
    <source>
        <dbReference type="ARBA" id="ARBA00022741"/>
    </source>
</evidence>
<dbReference type="InterPro" id="IPR022812">
    <property type="entry name" value="Dynamin"/>
</dbReference>
<dbReference type="eggNOG" id="KOG0446">
    <property type="taxonomic scope" value="Eukaryota"/>
</dbReference>
<evidence type="ECO:0000256" key="2">
    <source>
        <dbReference type="ARBA" id="ARBA00023134"/>
    </source>
</evidence>
<dbReference type="InterPro" id="IPR000375">
    <property type="entry name" value="Dynamin_stalk"/>
</dbReference>
<keyword evidence="1" id="KW-0547">Nucleotide-binding</keyword>
<dbReference type="STRING" id="88036.D8RYJ6"/>
<dbReference type="InterPro" id="IPR001401">
    <property type="entry name" value="Dynamin_GTPase"/>
</dbReference>
<accession>D8RYJ6</accession>
<dbReference type="GO" id="GO:0005525">
    <property type="term" value="F:GTP binding"/>
    <property type="evidence" value="ECO:0007669"/>
    <property type="project" value="InterPro"/>
</dbReference>
<dbReference type="EMBL" id="GL377594">
    <property type="protein sequence ID" value="EFJ22917.1"/>
    <property type="molecule type" value="Genomic_DNA"/>
</dbReference>
<dbReference type="FunCoup" id="D8RYJ6">
    <property type="interactions" value="63"/>
</dbReference>
<reference evidence="5 6" key="1">
    <citation type="journal article" date="2011" name="Science">
        <title>The Selaginella genome identifies genetic changes associated with the evolution of vascular plants.</title>
        <authorList>
            <person name="Banks J.A."/>
            <person name="Nishiyama T."/>
            <person name="Hasebe M."/>
            <person name="Bowman J.L."/>
            <person name="Gribskov M."/>
            <person name="dePamphilis C."/>
            <person name="Albert V.A."/>
            <person name="Aono N."/>
            <person name="Aoyama T."/>
            <person name="Ambrose B.A."/>
            <person name="Ashton N.W."/>
            <person name="Axtell M.J."/>
            <person name="Barker E."/>
            <person name="Barker M.S."/>
            <person name="Bennetzen J.L."/>
            <person name="Bonawitz N.D."/>
            <person name="Chapple C."/>
            <person name="Cheng C."/>
            <person name="Correa L.G."/>
            <person name="Dacre M."/>
            <person name="DeBarry J."/>
            <person name="Dreyer I."/>
            <person name="Elias M."/>
            <person name="Engstrom E.M."/>
            <person name="Estelle M."/>
            <person name="Feng L."/>
            <person name="Finet C."/>
            <person name="Floyd S.K."/>
            <person name="Frommer W.B."/>
            <person name="Fujita T."/>
            <person name="Gramzow L."/>
            <person name="Gutensohn M."/>
            <person name="Harholt J."/>
            <person name="Hattori M."/>
            <person name="Heyl A."/>
            <person name="Hirai T."/>
            <person name="Hiwatashi Y."/>
            <person name="Ishikawa M."/>
            <person name="Iwata M."/>
            <person name="Karol K.G."/>
            <person name="Koehler B."/>
            <person name="Kolukisaoglu U."/>
            <person name="Kubo M."/>
            <person name="Kurata T."/>
            <person name="Lalonde S."/>
            <person name="Li K."/>
            <person name="Li Y."/>
            <person name="Litt A."/>
            <person name="Lyons E."/>
            <person name="Manning G."/>
            <person name="Maruyama T."/>
            <person name="Michael T.P."/>
            <person name="Mikami K."/>
            <person name="Miyazaki S."/>
            <person name="Morinaga S."/>
            <person name="Murata T."/>
            <person name="Mueller-Roeber B."/>
            <person name="Nelson D.R."/>
            <person name="Obara M."/>
            <person name="Oguri Y."/>
            <person name="Olmstead R.G."/>
            <person name="Onodera N."/>
            <person name="Petersen B.L."/>
            <person name="Pils B."/>
            <person name="Prigge M."/>
            <person name="Rensing S.A."/>
            <person name="Riano-Pachon D.M."/>
            <person name="Roberts A.W."/>
            <person name="Sato Y."/>
            <person name="Scheller H.V."/>
            <person name="Schulz B."/>
            <person name="Schulz C."/>
            <person name="Shakirov E.V."/>
            <person name="Shibagaki N."/>
            <person name="Shinohara N."/>
            <person name="Shippen D.E."/>
            <person name="Soerensen I."/>
            <person name="Sotooka R."/>
            <person name="Sugimoto N."/>
            <person name="Sugita M."/>
            <person name="Sumikawa N."/>
            <person name="Tanurdzic M."/>
            <person name="Theissen G."/>
            <person name="Ulvskov P."/>
            <person name="Wakazuki S."/>
            <person name="Weng J.K."/>
            <person name="Willats W.W."/>
            <person name="Wipf D."/>
            <person name="Wolf P.G."/>
            <person name="Yang L."/>
            <person name="Zimmer A.D."/>
            <person name="Zhu Q."/>
            <person name="Mitros T."/>
            <person name="Hellsten U."/>
            <person name="Loque D."/>
            <person name="Otillar R."/>
            <person name="Salamov A."/>
            <person name="Schmutz J."/>
            <person name="Shapiro H."/>
            <person name="Lindquist E."/>
            <person name="Lucas S."/>
            <person name="Rokhsar D."/>
            <person name="Grigoriev I.V."/>
        </authorList>
    </citation>
    <scope>NUCLEOTIDE SEQUENCE [LARGE SCALE GENOMIC DNA]</scope>
</reference>
<keyword evidence="6" id="KW-1185">Reference proteome</keyword>
<protein>
    <recommendedName>
        <fullName evidence="4">Dynamin-type G domain-containing protein</fullName>
    </recommendedName>
</protein>
<dbReference type="GO" id="GO:0005874">
    <property type="term" value="C:microtubule"/>
    <property type="evidence" value="ECO:0000318"/>
    <property type="project" value="GO_Central"/>
</dbReference>
<dbReference type="InterPro" id="IPR030381">
    <property type="entry name" value="G_DYNAMIN_dom"/>
</dbReference>
<dbReference type="OrthoDB" id="5061070at2759"/>
<dbReference type="PRINTS" id="PR00195">
    <property type="entry name" value="DYNAMIN"/>
</dbReference>